<protein>
    <submittedName>
        <fullName evidence="2">Uncharacterized protein</fullName>
    </submittedName>
</protein>
<dbReference type="SUPFAM" id="SSF49870">
    <property type="entry name" value="Osmotin, thaumatin-like protein"/>
    <property type="match status" value="1"/>
</dbReference>
<organism evidence="2 3">
    <name type="scientific">Symbiodinium natans</name>
    <dbReference type="NCBI Taxonomy" id="878477"/>
    <lineage>
        <taxon>Eukaryota</taxon>
        <taxon>Sar</taxon>
        <taxon>Alveolata</taxon>
        <taxon>Dinophyceae</taxon>
        <taxon>Suessiales</taxon>
        <taxon>Symbiodiniaceae</taxon>
        <taxon>Symbiodinium</taxon>
    </lineage>
</organism>
<evidence type="ECO:0000256" key="1">
    <source>
        <dbReference type="SAM" id="SignalP"/>
    </source>
</evidence>
<accession>A0A812NTU7</accession>
<feature type="signal peptide" evidence="1">
    <location>
        <begin position="1"/>
        <end position="17"/>
    </location>
</feature>
<feature type="chain" id="PRO_5032434298" evidence="1">
    <location>
        <begin position="18"/>
        <end position="463"/>
    </location>
</feature>
<dbReference type="InterPro" id="IPR037176">
    <property type="entry name" value="Osmotin/thaumatin-like_sf"/>
</dbReference>
<dbReference type="AlphaFoldDB" id="A0A812NTU7"/>
<comment type="caution">
    <text evidence="2">The sequence shown here is derived from an EMBL/GenBank/DDBJ whole genome shotgun (WGS) entry which is preliminary data.</text>
</comment>
<keyword evidence="3" id="KW-1185">Reference proteome</keyword>
<evidence type="ECO:0000313" key="2">
    <source>
        <dbReference type="EMBL" id="CAE7314272.1"/>
    </source>
</evidence>
<reference evidence="2" key="1">
    <citation type="submission" date="2021-02" db="EMBL/GenBank/DDBJ databases">
        <authorList>
            <person name="Dougan E. K."/>
            <person name="Rhodes N."/>
            <person name="Thang M."/>
            <person name="Chan C."/>
        </authorList>
    </citation>
    <scope>NUCLEOTIDE SEQUENCE</scope>
</reference>
<dbReference type="Proteomes" id="UP000604046">
    <property type="component" value="Unassembled WGS sequence"/>
</dbReference>
<name>A0A812NTU7_9DINO</name>
<sequence>MSFQSLVLLVTMLAAKGSPTSVESGISRKTFQINIETDMDSNWGNDPVRVFYPGLGSVNTASKTKPLAVTYTAGDQLGVQLGRWYWAYDGGLAPRLAGVCPPHTQNANKNPDNSGAEIFVNSDCTLQQAKLPVYGVGFPSYIAADFELGIKNGVCTLSVKNVAGLTDGLGTADACVYPCNDFNAKSCTAAQLDETVGCGKLVASDYTTAMGQPITDFKQVAAIRSGLVQKCAPGPKFGAVPLATGGGLPVVTVVNNCPNTDVVYSINQGPAASCNPSDCGSLVKADTSNAFWIGFKPFNKFTNNNYGAATIAEVTPHSDGTADIDISRVEGFNYGVSMKDKGGDWSVVCNDVNCKDAYWLCDSSYGNKLFPATGKFASKEIVITFCPKKEADTDNFQNVNQCATVEREQATTTGPPYICQFNEWYDMTNGGTCVTGTPEGGKCMGAAPSPINACKSDSRSFFP</sequence>
<keyword evidence="1" id="KW-0732">Signal</keyword>
<dbReference type="EMBL" id="CAJNDS010002082">
    <property type="protein sequence ID" value="CAE7314272.1"/>
    <property type="molecule type" value="Genomic_DNA"/>
</dbReference>
<proteinExistence type="predicted"/>
<evidence type="ECO:0000313" key="3">
    <source>
        <dbReference type="Proteomes" id="UP000604046"/>
    </source>
</evidence>
<dbReference type="Gene3D" id="2.60.110.10">
    <property type="entry name" value="Thaumatin"/>
    <property type="match status" value="1"/>
</dbReference>
<gene>
    <name evidence="2" type="ORF">SNAT2548_LOCUS16494</name>
</gene>